<proteinExistence type="predicted"/>
<dbReference type="RefSeq" id="WP_002703780.1">
    <property type="nucleotide sequence ID" value="NZ_AGRW01000043.1"/>
</dbReference>
<dbReference type="PATRIC" id="fig|907348.3.peg.1209"/>
<dbReference type="InterPro" id="IPR011990">
    <property type="entry name" value="TPR-like_helical_dom_sf"/>
</dbReference>
<dbReference type="PROSITE" id="PS50005">
    <property type="entry name" value="TPR"/>
    <property type="match status" value="1"/>
</dbReference>
<dbReference type="OrthoDB" id="358925at2"/>
<dbReference type="STRING" id="907348.TresaDRAFT_1430"/>
<sequence length="210" mass="23518">MFFFRRIAVAAALGISLSVPAVAQKIDALELYRNGKYAEAIAVCKQEIQQNPKNVNSYVVLCWSLVSNKQYAEAEARAIEARNISSTDTRLIEILAEAKYYQGKNDGALEYFQLYLANASQNSKDIGYAYLYMGEIYIRQAKYQHADIALSMAVHIKPVEYATWWARCGYAREMAGAYASALVAYNKALELDKSLADAIRGKDRVTAKLQ</sequence>
<dbReference type="SUPFAM" id="SSF48452">
    <property type="entry name" value="TPR-like"/>
    <property type="match status" value="1"/>
</dbReference>
<dbReference type="SMART" id="SM00028">
    <property type="entry name" value="TPR"/>
    <property type="match status" value="4"/>
</dbReference>
<dbReference type="Gene3D" id="1.25.40.10">
    <property type="entry name" value="Tetratricopeptide repeat domain"/>
    <property type="match status" value="2"/>
</dbReference>
<protein>
    <submittedName>
        <fullName evidence="3">Tetratricopeptide TPR_1 repeat-containing protein</fullName>
    </submittedName>
</protein>
<feature type="chain" id="PRO_5003610199" evidence="2">
    <location>
        <begin position="24"/>
        <end position="210"/>
    </location>
</feature>
<dbReference type="Pfam" id="PF13429">
    <property type="entry name" value="TPR_15"/>
    <property type="match status" value="1"/>
</dbReference>
<evidence type="ECO:0000256" key="2">
    <source>
        <dbReference type="SAM" id="SignalP"/>
    </source>
</evidence>
<dbReference type="Proteomes" id="UP000003571">
    <property type="component" value="Unassembled WGS sequence"/>
</dbReference>
<keyword evidence="2" id="KW-0732">Signal</keyword>
<name>H7EK07_9SPIR</name>
<dbReference type="EMBL" id="AGRW01000043">
    <property type="protein sequence ID" value="EIC02094.1"/>
    <property type="molecule type" value="Genomic_DNA"/>
</dbReference>
<dbReference type="InterPro" id="IPR019734">
    <property type="entry name" value="TPR_rpt"/>
</dbReference>
<evidence type="ECO:0000313" key="3">
    <source>
        <dbReference type="EMBL" id="EIC02094.1"/>
    </source>
</evidence>
<accession>H7EK07</accession>
<dbReference type="AlphaFoldDB" id="H7EK07"/>
<evidence type="ECO:0000256" key="1">
    <source>
        <dbReference type="PROSITE-ProRule" id="PRU00339"/>
    </source>
</evidence>
<feature type="repeat" description="TPR" evidence="1">
    <location>
        <begin position="127"/>
        <end position="160"/>
    </location>
</feature>
<keyword evidence="4" id="KW-1185">Reference proteome</keyword>
<organism evidence="3 4">
    <name type="scientific">Treponema saccharophilum DSM 2985</name>
    <dbReference type="NCBI Taxonomy" id="907348"/>
    <lineage>
        <taxon>Bacteria</taxon>
        <taxon>Pseudomonadati</taxon>
        <taxon>Spirochaetota</taxon>
        <taxon>Spirochaetia</taxon>
        <taxon>Spirochaetales</taxon>
        <taxon>Treponemataceae</taxon>
        <taxon>Treponema</taxon>
    </lineage>
</organism>
<feature type="signal peptide" evidence="2">
    <location>
        <begin position="1"/>
        <end position="23"/>
    </location>
</feature>
<keyword evidence="1" id="KW-0802">TPR repeat</keyword>
<gene>
    <name evidence="3" type="ORF">TresaDRAFT_1430</name>
</gene>
<comment type="caution">
    <text evidence="3">The sequence shown here is derived from an EMBL/GenBank/DDBJ whole genome shotgun (WGS) entry which is preliminary data.</text>
</comment>
<evidence type="ECO:0000313" key="4">
    <source>
        <dbReference type="Proteomes" id="UP000003571"/>
    </source>
</evidence>
<dbReference type="eggNOG" id="COG0457">
    <property type="taxonomic scope" value="Bacteria"/>
</dbReference>
<reference evidence="3 4" key="1">
    <citation type="submission" date="2011-09" db="EMBL/GenBank/DDBJ databases">
        <title>The draft genome of Treponema saccharophilum DSM 2985.</title>
        <authorList>
            <consortium name="US DOE Joint Genome Institute (JGI-PGF)"/>
            <person name="Lucas S."/>
            <person name="Copeland A."/>
            <person name="Lapidus A."/>
            <person name="Glavina del Rio T."/>
            <person name="Dalin E."/>
            <person name="Tice H."/>
            <person name="Bruce D."/>
            <person name="Goodwin L."/>
            <person name="Pitluck S."/>
            <person name="Peters L."/>
            <person name="Kyrpides N."/>
            <person name="Mavromatis K."/>
            <person name="Ivanova N."/>
            <person name="Markowitz V."/>
            <person name="Cheng J.-F."/>
            <person name="Hugenholtz P."/>
            <person name="Woyke T."/>
            <person name="Wu D."/>
            <person name="Gronow S."/>
            <person name="Wellnitz S."/>
            <person name="Brambilla E."/>
            <person name="Klenk H.-P."/>
            <person name="Eisen J.A."/>
        </authorList>
    </citation>
    <scope>NUCLEOTIDE SEQUENCE [LARGE SCALE GENOMIC DNA]</scope>
    <source>
        <strain evidence="3 4">DSM 2985</strain>
    </source>
</reference>